<comment type="caution">
    <text evidence="1">The sequence shown here is derived from an EMBL/GenBank/DDBJ whole genome shotgun (WGS) entry which is preliminary data.</text>
</comment>
<accession>A0A2M6Z2H6</accession>
<organism evidence="1 2">
    <name type="scientific">bacterium (Candidatus Gribaldobacteria) CG07_land_8_20_14_0_80_33_18</name>
    <dbReference type="NCBI Taxonomy" id="2014272"/>
    <lineage>
        <taxon>Bacteria</taxon>
        <taxon>Candidatus Gribaldobacteria</taxon>
    </lineage>
</organism>
<dbReference type="Gene3D" id="2.60.20.10">
    <property type="entry name" value="Crystallins"/>
    <property type="match status" value="1"/>
</dbReference>
<evidence type="ECO:0000313" key="1">
    <source>
        <dbReference type="EMBL" id="PIU46552.1"/>
    </source>
</evidence>
<feature type="non-terminal residue" evidence="1">
    <location>
        <position position="1"/>
    </location>
</feature>
<proteinExistence type="predicted"/>
<sequence>YLAVLHQGKDFQGFCRVFFEKTGNYGNINKNEIKEVPTTDNYGRLIMSGIPDPRLIVSSAEIFQIEREQVNSCKIIFYKEPNYQGKNCTIYGDGESYLQPRQPEDIEKSKTCNPADVIKNAKSMQINGNCAVVIWRSTFLGSLGETFPLPEECQTFTSDVPDFGKTYLGIGGTTNINSLAIYPLK</sequence>
<dbReference type="EMBL" id="PEWP01000044">
    <property type="protein sequence ID" value="PIU46552.1"/>
    <property type="molecule type" value="Genomic_DNA"/>
</dbReference>
<evidence type="ECO:0000313" key="2">
    <source>
        <dbReference type="Proteomes" id="UP000228777"/>
    </source>
</evidence>
<protein>
    <submittedName>
        <fullName evidence="1">Uncharacterized protein</fullName>
    </submittedName>
</protein>
<dbReference type="AlphaFoldDB" id="A0A2M6Z2H6"/>
<dbReference type="Proteomes" id="UP000228777">
    <property type="component" value="Unassembled WGS sequence"/>
</dbReference>
<name>A0A2M6Z2H6_9BACT</name>
<reference evidence="2" key="1">
    <citation type="submission" date="2017-09" db="EMBL/GenBank/DDBJ databases">
        <title>Depth-based differentiation of microbial function through sediment-hosted aquifers and enrichment of novel symbionts in the deep terrestrial subsurface.</title>
        <authorList>
            <person name="Probst A.J."/>
            <person name="Ladd B."/>
            <person name="Jarett J.K."/>
            <person name="Geller-Mcgrath D.E."/>
            <person name="Sieber C.M.K."/>
            <person name="Emerson J.B."/>
            <person name="Anantharaman K."/>
            <person name="Thomas B.C."/>
            <person name="Malmstrom R."/>
            <person name="Stieglmeier M."/>
            <person name="Klingl A."/>
            <person name="Woyke T."/>
            <person name="Ryan C.M."/>
            <person name="Banfield J.F."/>
        </authorList>
    </citation>
    <scope>NUCLEOTIDE SEQUENCE [LARGE SCALE GENOMIC DNA]</scope>
</reference>
<gene>
    <name evidence="1" type="ORF">COS93_02205</name>
</gene>